<dbReference type="PROSITE" id="PS51379">
    <property type="entry name" value="4FE4S_FER_2"/>
    <property type="match status" value="3"/>
</dbReference>
<evidence type="ECO:0000259" key="8">
    <source>
        <dbReference type="PROSITE" id="PS51379"/>
    </source>
</evidence>
<keyword evidence="5" id="KW-0249">Electron transport</keyword>
<dbReference type="GO" id="GO:0046872">
    <property type="term" value="F:metal ion binding"/>
    <property type="evidence" value="ECO:0007669"/>
    <property type="project" value="UniProtKB-KW"/>
</dbReference>
<keyword evidence="4" id="KW-0677">Repeat</keyword>
<evidence type="ECO:0000256" key="1">
    <source>
        <dbReference type="ARBA" id="ARBA00022448"/>
    </source>
</evidence>
<keyword evidence="6" id="KW-0408">Iron</keyword>
<keyword evidence="3" id="KW-0479">Metal-binding</keyword>
<sequence length="148" mass="16219">MKRIYVQPDACQGCMNCVLACMAHHAGVRSVLELDLLDEVNEFTNQIVLDNQGRVIPIFCRHCDDPECVKACMSGALKKDEKTGYVICDQEICAGCFMCVMSCPYGMIKPNWDGTAAVKCDMCVGEEAPACVESCPTEAIQLIDVVLK</sequence>
<reference evidence="9 10" key="1">
    <citation type="submission" date="2016-11" db="EMBL/GenBank/DDBJ databases">
        <authorList>
            <person name="Jaros S."/>
            <person name="Januszkiewicz K."/>
            <person name="Wedrychowicz H."/>
        </authorList>
    </citation>
    <scope>NUCLEOTIDE SEQUENCE [LARGE SCALE GENOMIC DNA]</scope>
    <source>
        <strain evidence="9 10">DSM 17918</strain>
    </source>
</reference>
<dbReference type="GO" id="GO:0051539">
    <property type="term" value="F:4 iron, 4 sulfur cluster binding"/>
    <property type="evidence" value="ECO:0007669"/>
    <property type="project" value="UniProtKB-KW"/>
</dbReference>
<dbReference type="PANTHER" id="PTHR43177:SF5">
    <property type="entry name" value="ANAEROBIC DIMETHYL SULFOXIDE REDUCTASE CHAIN B-RELATED"/>
    <property type="match status" value="1"/>
</dbReference>
<dbReference type="InterPro" id="IPR017896">
    <property type="entry name" value="4Fe4S_Fe-S-bd"/>
</dbReference>
<accession>A0A1M4ZM42</accession>
<dbReference type="EMBL" id="FQVH01000014">
    <property type="protein sequence ID" value="SHF19081.1"/>
    <property type="molecule type" value="Genomic_DNA"/>
</dbReference>
<organism evidence="9 10">
    <name type="scientific">Caldanaerobius fijiensis DSM 17918</name>
    <dbReference type="NCBI Taxonomy" id="1121256"/>
    <lineage>
        <taxon>Bacteria</taxon>
        <taxon>Bacillati</taxon>
        <taxon>Bacillota</taxon>
        <taxon>Clostridia</taxon>
        <taxon>Thermoanaerobacterales</taxon>
        <taxon>Thermoanaerobacteraceae</taxon>
        <taxon>Caldanaerobius</taxon>
    </lineage>
</organism>
<evidence type="ECO:0000313" key="10">
    <source>
        <dbReference type="Proteomes" id="UP000184088"/>
    </source>
</evidence>
<evidence type="ECO:0000256" key="7">
    <source>
        <dbReference type="ARBA" id="ARBA00023014"/>
    </source>
</evidence>
<dbReference type="InterPro" id="IPR017900">
    <property type="entry name" value="4Fe4S_Fe_S_CS"/>
</dbReference>
<dbReference type="Pfam" id="PF13247">
    <property type="entry name" value="Fer4_11"/>
    <property type="match status" value="1"/>
</dbReference>
<evidence type="ECO:0000256" key="3">
    <source>
        <dbReference type="ARBA" id="ARBA00022723"/>
    </source>
</evidence>
<dbReference type="CDD" id="cd10563">
    <property type="entry name" value="CooF_like"/>
    <property type="match status" value="1"/>
</dbReference>
<dbReference type="Gene3D" id="3.30.70.20">
    <property type="match status" value="2"/>
</dbReference>
<evidence type="ECO:0000313" key="9">
    <source>
        <dbReference type="EMBL" id="SHF19081.1"/>
    </source>
</evidence>
<dbReference type="Proteomes" id="UP000184088">
    <property type="component" value="Unassembled WGS sequence"/>
</dbReference>
<feature type="domain" description="4Fe-4S ferredoxin-type" evidence="8">
    <location>
        <begin position="2"/>
        <end position="31"/>
    </location>
</feature>
<dbReference type="InterPro" id="IPR050954">
    <property type="entry name" value="ET_IronSulfur_Cluster-Binding"/>
</dbReference>
<dbReference type="SUPFAM" id="SSF54862">
    <property type="entry name" value="4Fe-4S ferredoxins"/>
    <property type="match status" value="1"/>
</dbReference>
<dbReference type="PROSITE" id="PS00198">
    <property type="entry name" value="4FE4S_FER_1"/>
    <property type="match status" value="1"/>
</dbReference>
<dbReference type="PANTHER" id="PTHR43177">
    <property type="entry name" value="PROTEIN NRFC"/>
    <property type="match status" value="1"/>
</dbReference>
<evidence type="ECO:0000256" key="2">
    <source>
        <dbReference type="ARBA" id="ARBA00022485"/>
    </source>
</evidence>
<keyword evidence="10" id="KW-1185">Reference proteome</keyword>
<keyword evidence="7" id="KW-0411">Iron-sulfur</keyword>
<feature type="domain" description="4Fe-4S ferredoxin-type" evidence="8">
    <location>
        <begin position="84"/>
        <end position="113"/>
    </location>
</feature>
<keyword evidence="1" id="KW-0813">Transport</keyword>
<dbReference type="RefSeq" id="WP_073343371.1">
    <property type="nucleotide sequence ID" value="NZ_FQVH01000014.1"/>
</dbReference>
<keyword evidence="2" id="KW-0004">4Fe-4S</keyword>
<dbReference type="AlphaFoldDB" id="A0A1M4ZM42"/>
<protein>
    <submittedName>
        <fullName evidence="9">Carbon-monoxide dehydrogenase iron sulfur subunit</fullName>
    </submittedName>
</protein>
<evidence type="ECO:0000256" key="5">
    <source>
        <dbReference type="ARBA" id="ARBA00022982"/>
    </source>
</evidence>
<evidence type="ECO:0000256" key="4">
    <source>
        <dbReference type="ARBA" id="ARBA00022737"/>
    </source>
</evidence>
<dbReference type="OrthoDB" id="9810688at2"/>
<dbReference type="STRING" id="1121256.SAMN02746089_01447"/>
<gene>
    <name evidence="9" type="ORF">SAMN02746089_01447</name>
</gene>
<evidence type="ECO:0000256" key="6">
    <source>
        <dbReference type="ARBA" id="ARBA00023004"/>
    </source>
</evidence>
<proteinExistence type="predicted"/>
<feature type="domain" description="4Fe-4S ferredoxin-type" evidence="8">
    <location>
        <begin position="114"/>
        <end position="145"/>
    </location>
</feature>
<name>A0A1M4ZM42_9THEO</name>